<evidence type="ECO:0000313" key="2">
    <source>
        <dbReference type="EMBL" id="ANZ40141.1"/>
    </source>
</evidence>
<sequence>MRNLQRQPLLGRRQPGFFQPGDHGLPRVVLRHVLQRPAAPQGFRLCEELERVAAGAGFVDEVLELQRVELIGLECQHIAGAVRAQAFA</sequence>
<protein>
    <submittedName>
        <fullName evidence="2">Uncharacterized protein</fullName>
    </submittedName>
</protein>
<keyword evidence="3" id="KW-1185">Reference proteome</keyword>
<proteinExistence type="predicted"/>
<dbReference type="STRING" id="1586287.BBK82_33020"/>
<evidence type="ECO:0000313" key="3">
    <source>
        <dbReference type="Proteomes" id="UP000093053"/>
    </source>
</evidence>
<dbReference type="Proteomes" id="UP000093053">
    <property type="component" value="Chromosome"/>
</dbReference>
<name>A0A1B2HR04_9PSEU</name>
<reference evidence="2 3" key="1">
    <citation type="submission" date="2016-07" db="EMBL/GenBank/DDBJ databases">
        <title>Complete genome sequence of the Lentzea guizhouensis DHS C013.</title>
        <authorList>
            <person name="Cao C."/>
        </authorList>
    </citation>
    <scope>NUCLEOTIDE SEQUENCE [LARGE SCALE GENOMIC DNA]</scope>
    <source>
        <strain evidence="2 3">DHS C013</strain>
    </source>
</reference>
<organism evidence="2 3">
    <name type="scientific">Lentzea guizhouensis</name>
    <dbReference type="NCBI Taxonomy" id="1586287"/>
    <lineage>
        <taxon>Bacteria</taxon>
        <taxon>Bacillati</taxon>
        <taxon>Actinomycetota</taxon>
        <taxon>Actinomycetes</taxon>
        <taxon>Pseudonocardiales</taxon>
        <taxon>Pseudonocardiaceae</taxon>
        <taxon>Lentzea</taxon>
    </lineage>
</organism>
<feature type="region of interest" description="Disordered" evidence="1">
    <location>
        <begin position="1"/>
        <end position="22"/>
    </location>
</feature>
<accession>A0A1B2HR04</accession>
<dbReference type="EMBL" id="CP016793">
    <property type="protein sequence ID" value="ANZ40141.1"/>
    <property type="molecule type" value="Genomic_DNA"/>
</dbReference>
<dbReference type="AlphaFoldDB" id="A0A1B2HR04"/>
<dbReference type="KEGG" id="led:BBK82_33020"/>
<evidence type="ECO:0000256" key="1">
    <source>
        <dbReference type="SAM" id="MobiDB-lite"/>
    </source>
</evidence>
<gene>
    <name evidence="2" type="ORF">BBK82_33020</name>
</gene>